<dbReference type="GO" id="GO:0015421">
    <property type="term" value="F:ABC-type oligopeptide transporter activity"/>
    <property type="evidence" value="ECO:0007669"/>
    <property type="project" value="TreeGrafter"/>
</dbReference>
<protein>
    <submittedName>
        <fullName evidence="11">Efflux ABC transporter, permease/ATP-binding protein</fullName>
    </submittedName>
</protein>
<dbReference type="PANTHER" id="PTHR43394">
    <property type="entry name" value="ATP-DEPENDENT PERMEASE MDL1, MITOCHONDRIAL"/>
    <property type="match status" value="1"/>
</dbReference>
<dbReference type="InterPro" id="IPR017871">
    <property type="entry name" value="ABC_transporter-like_CS"/>
</dbReference>
<feature type="transmembrane region" description="Helical" evidence="8">
    <location>
        <begin position="188"/>
        <end position="215"/>
    </location>
</feature>
<dbReference type="Gene3D" id="3.40.50.300">
    <property type="entry name" value="P-loop containing nucleotide triphosphate hydrolases"/>
    <property type="match status" value="1"/>
</dbReference>
<organism evidence="11">
    <name type="scientific">uncultured Gemmatimonadaceae bacterium</name>
    <dbReference type="NCBI Taxonomy" id="246130"/>
    <lineage>
        <taxon>Bacteria</taxon>
        <taxon>Pseudomonadati</taxon>
        <taxon>Gemmatimonadota</taxon>
        <taxon>Gemmatimonadia</taxon>
        <taxon>Gemmatimonadales</taxon>
        <taxon>Gemmatimonadaceae</taxon>
        <taxon>environmental samples</taxon>
    </lineage>
</organism>
<evidence type="ECO:0000256" key="7">
    <source>
        <dbReference type="SAM" id="MobiDB-lite"/>
    </source>
</evidence>
<feature type="transmembrane region" description="Helical" evidence="8">
    <location>
        <begin position="270"/>
        <end position="288"/>
    </location>
</feature>
<feature type="region of interest" description="Disordered" evidence="7">
    <location>
        <begin position="1"/>
        <end position="20"/>
    </location>
</feature>
<dbReference type="SMART" id="SM00382">
    <property type="entry name" value="AAA"/>
    <property type="match status" value="1"/>
</dbReference>
<gene>
    <name evidence="11" type="ORF">AVDCRST_MAG11-2649</name>
</gene>
<evidence type="ECO:0000256" key="1">
    <source>
        <dbReference type="ARBA" id="ARBA00004651"/>
    </source>
</evidence>
<sequence>MPPSSVIRPGGRAPTAPPPSWRERARALRYIPPLMRLVWDTHRGYTVAIVALRVARAFVPIASLWVAKLIIDFVQASLGAPPDWSRLTQLVLLELAIVIGGEVLARASVLAESLLGDLFSNRISVRLMEHAATLDLAQFEDPEFYDQLERARRQTVGRIGLLTQLLGMGQSALTLVTLGSALLAYSPWLLVLLVAAVVPAFIGETHFAALGYSLLFRWTPERRQLDYLRFVGASDRTAKEVQMFGLAGWLTDRYRVLSERFYAENRALSIRRAAVSAALSLFGSLGYYAAYAIILVRAVEGAITIGTLTFLAASFARSRDLIQGLLLGAGDIYEQSLYLKDLFAFFEVQPTIASRPGAPPVGRPVRTGFVFEDVGFRYPGSDRWAVRHVSFTIHAGERIALVGENGAGKTTLTKLLARLYDPSEGRILLDGRDLRDYDLASVRQAIGVIFQDFVRYDMAFDENIAVGEIGEAREYLAGVGGGWSEVGTGTPAAGTPAAGAATDGAVSSVPASHLPPPTSIVAAAEQSLAASLLPRLPAGYRQMLGRRFEGGVDLSGGEWQKVALARAYMREAALLILDEPTAALDARAEYDVFVRFNELMAGRMAVVISHRFSTVRMADRILVLEGGRVAEEGTHDALVARDGIYAELFQMQAAGYR</sequence>
<keyword evidence="2 8" id="KW-0812">Transmembrane</keyword>
<dbReference type="Pfam" id="PF00005">
    <property type="entry name" value="ABC_tran"/>
    <property type="match status" value="1"/>
</dbReference>
<dbReference type="SUPFAM" id="SSF52540">
    <property type="entry name" value="P-loop containing nucleoside triphosphate hydrolases"/>
    <property type="match status" value="1"/>
</dbReference>
<keyword evidence="4 11" id="KW-0067">ATP-binding</keyword>
<name>A0A6J4LLB9_9BACT</name>
<evidence type="ECO:0000256" key="2">
    <source>
        <dbReference type="ARBA" id="ARBA00022692"/>
    </source>
</evidence>
<comment type="subcellular location">
    <subcellularLocation>
        <location evidence="1">Cell membrane</location>
        <topology evidence="1">Multi-pass membrane protein</topology>
    </subcellularLocation>
</comment>
<evidence type="ECO:0000256" key="4">
    <source>
        <dbReference type="ARBA" id="ARBA00022840"/>
    </source>
</evidence>
<keyword evidence="3" id="KW-0547">Nucleotide-binding</keyword>
<dbReference type="Gene3D" id="1.20.1560.10">
    <property type="entry name" value="ABC transporter type 1, transmembrane domain"/>
    <property type="match status" value="1"/>
</dbReference>
<dbReference type="AlphaFoldDB" id="A0A6J4LLB9"/>
<dbReference type="InterPro" id="IPR039421">
    <property type="entry name" value="Type_1_exporter"/>
</dbReference>
<feature type="domain" description="ABC transmembrane type-1" evidence="10">
    <location>
        <begin position="47"/>
        <end position="334"/>
    </location>
</feature>
<proteinExistence type="predicted"/>
<dbReference type="EMBL" id="CADCTU010000587">
    <property type="protein sequence ID" value="CAA9334811.1"/>
    <property type="molecule type" value="Genomic_DNA"/>
</dbReference>
<dbReference type="GO" id="GO:0005886">
    <property type="term" value="C:plasma membrane"/>
    <property type="evidence" value="ECO:0007669"/>
    <property type="project" value="UniProtKB-SubCell"/>
</dbReference>
<evidence type="ECO:0000313" key="11">
    <source>
        <dbReference type="EMBL" id="CAA9334811.1"/>
    </source>
</evidence>
<accession>A0A6J4LLB9</accession>
<dbReference type="PROSITE" id="PS00211">
    <property type="entry name" value="ABC_TRANSPORTER_1"/>
    <property type="match status" value="1"/>
</dbReference>
<keyword evidence="6 8" id="KW-0472">Membrane</keyword>
<keyword evidence="5 8" id="KW-1133">Transmembrane helix</keyword>
<dbReference type="PANTHER" id="PTHR43394:SF1">
    <property type="entry name" value="ATP-BINDING CASSETTE SUB-FAMILY B MEMBER 10, MITOCHONDRIAL"/>
    <property type="match status" value="1"/>
</dbReference>
<evidence type="ECO:0000259" key="9">
    <source>
        <dbReference type="PROSITE" id="PS50893"/>
    </source>
</evidence>
<reference evidence="11" key="1">
    <citation type="submission" date="2020-02" db="EMBL/GenBank/DDBJ databases">
        <authorList>
            <person name="Meier V. D."/>
        </authorList>
    </citation>
    <scope>NUCLEOTIDE SEQUENCE</scope>
    <source>
        <strain evidence="11">AVDCRST_MAG11</strain>
    </source>
</reference>
<evidence type="ECO:0000256" key="3">
    <source>
        <dbReference type="ARBA" id="ARBA00022741"/>
    </source>
</evidence>
<dbReference type="InterPro" id="IPR027417">
    <property type="entry name" value="P-loop_NTPase"/>
</dbReference>
<feature type="domain" description="ABC transporter" evidence="9">
    <location>
        <begin position="369"/>
        <end position="651"/>
    </location>
</feature>
<feature type="transmembrane region" description="Helical" evidence="8">
    <location>
        <begin position="45"/>
        <end position="67"/>
    </location>
</feature>
<dbReference type="InterPro" id="IPR011527">
    <property type="entry name" value="ABC1_TM_dom"/>
</dbReference>
<evidence type="ECO:0000256" key="6">
    <source>
        <dbReference type="ARBA" id="ARBA00023136"/>
    </source>
</evidence>
<dbReference type="SUPFAM" id="SSF90123">
    <property type="entry name" value="ABC transporter transmembrane region"/>
    <property type="match status" value="1"/>
</dbReference>
<dbReference type="GO" id="GO:0005524">
    <property type="term" value="F:ATP binding"/>
    <property type="evidence" value="ECO:0007669"/>
    <property type="project" value="UniProtKB-KW"/>
</dbReference>
<evidence type="ECO:0000256" key="5">
    <source>
        <dbReference type="ARBA" id="ARBA00022989"/>
    </source>
</evidence>
<dbReference type="InterPro" id="IPR003593">
    <property type="entry name" value="AAA+_ATPase"/>
</dbReference>
<feature type="transmembrane region" description="Helical" evidence="8">
    <location>
        <begin position="159"/>
        <end position="182"/>
    </location>
</feature>
<dbReference type="InterPro" id="IPR036640">
    <property type="entry name" value="ABC1_TM_sf"/>
</dbReference>
<dbReference type="PROSITE" id="PS50929">
    <property type="entry name" value="ABC_TM1F"/>
    <property type="match status" value="1"/>
</dbReference>
<dbReference type="GO" id="GO:0016887">
    <property type="term" value="F:ATP hydrolysis activity"/>
    <property type="evidence" value="ECO:0007669"/>
    <property type="project" value="InterPro"/>
</dbReference>
<evidence type="ECO:0000259" key="10">
    <source>
        <dbReference type="PROSITE" id="PS50929"/>
    </source>
</evidence>
<dbReference type="InterPro" id="IPR003439">
    <property type="entry name" value="ABC_transporter-like_ATP-bd"/>
</dbReference>
<dbReference type="PROSITE" id="PS50893">
    <property type="entry name" value="ABC_TRANSPORTER_2"/>
    <property type="match status" value="1"/>
</dbReference>
<evidence type="ECO:0000256" key="8">
    <source>
        <dbReference type="SAM" id="Phobius"/>
    </source>
</evidence>